<evidence type="ECO:0000313" key="1">
    <source>
        <dbReference type="EMBL" id="MBK1725709.1"/>
    </source>
</evidence>
<accession>A0ABS1E5X1</accession>
<gene>
    <name evidence="1" type="ORF">CKO13_01465</name>
</gene>
<keyword evidence="2" id="KW-1185">Reference proteome</keyword>
<sequence>MVFAPTNDPSSSDQTLSGGWWPDVSVSAWRAATRTHDTVTDERIVEALRTAMGSVQLELDGWQSERQAEGASSLEDVPARDLGGVSALVHWYRSAVYAEAKALVLEWYRDNETTSDGHDRADQYVAVVDSYRREARHAIRRILGRSLTTVELI</sequence>
<dbReference type="Proteomes" id="UP000738126">
    <property type="component" value="Unassembled WGS sequence"/>
</dbReference>
<proteinExistence type="predicted"/>
<dbReference type="EMBL" id="NRSH01000007">
    <property type="protein sequence ID" value="MBK1725709.1"/>
    <property type="molecule type" value="Genomic_DNA"/>
</dbReference>
<dbReference type="Pfam" id="PF05926">
    <property type="entry name" value="Phage_GPL"/>
    <property type="match status" value="1"/>
</dbReference>
<organism evidence="1 2">
    <name type="scientific">Halorhodospira neutriphila</name>
    <dbReference type="NCBI Taxonomy" id="168379"/>
    <lineage>
        <taxon>Bacteria</taxon>
        <taxon>Pseudomonadati</taxon>
        <taxon>Pseudomonadota</taxon>
        <taxon>Gammaproteobacteria</taxon>
        <taxon>Chromatiales</taxon>
        <taxon>Ectothiorhodospiraceae</taxon>
        <taxon>Halorhodospira</taxon>
    </lineage>
</organism>
<evidence type="ECO:0008006" key="3">
    <source>
        <dbReference type="Google" id="ProtNLM"/>
    </source>
</evidence>
<comment type="caution">
    <text evidence="1">The sequence shown here is derived from an EMBL/GenBank/DDBJ whole genome shotgun (WGS) entry which is preliminary data.</text>
</comment>
<name>A0ABS1E5X1_9GAMM</name>
<evidence type="ECO:0000313" key="2">
    <source>
        <dbReference type="Proteomes" id="UP000738126"/>
    </source>
</evidence>
<protein>
    <recommendedName>
        <fullName evidence="3">Phage head completion protein (GPL)</fullName>
    </recommendedName>
</protein>
<reference evidence="1 2" key="1">
    <citation type="journal article" date="2020" name="Microorganisms">
        <title>Osmotic Adaptation and Compatible Solute Biosynthesis of Phototrophic Bacteria as Revealed from Genome Analyses.</title>
        <authorList>
            <person name="Imhoff J.F."/>
            <person name="Rahn T."/>
            <person name="Kunzel S."/>
            <person name="Keller A."/>
            <person name="Neulinger S.C."/>
        </authorList>
    </citation>
    <scope>NUCLEOTIDE SEQUENCE [LARGE SCALE GENOMIC DNA]</scope>
    <source>
        <strain evidence="1 2">DSM 15116</strain>
    </source>
</reference>
<dbReference type="InterPro" id="IPR009225">
    <property type="entry name" value="Phage_head_completion_GpL"/>
</dbReference>
<dbReference type="RefSeq" id="WP_200256128.1">
    <property type="nucleotide sequence ID" value="NZ_NRSH01000007.1"/>
</dbReference>